<dbReference type="InterPro" id="IPR051128">
    <property type="entry name" value="EgtD_Methyltrsf_superfamily"/>
</dbReference>
<gene>
    <name evidence="4" type="ORF">PROH_00995</name>
</gene>
<keyword evidence="2" id="KW-0808">Transferase</keyword>
<keyword evidence="5" id="KW-1185">Reference proteome</keyword>
<dbReference type="Proteomes" id="UP000034681">
    <property type="component" value="Unassembled WGS sequence"/>
</dbReference>
<feature type="domain" description="Histidine-specific methyltransferase SAM-dependent" evidence="3">
    <location>
        <begin position="32"/>
        <end position="334"/>
    </location>
</feature>
<dbReference type="eggNOG" id="COG4301">
    <property type="taxonomic scope" value="Bacteria"/>
</dbReference>
<sequence length="339" mass="37712">MEFPPSTPDASPDLEVYCLSDPLGLQHQDDGQDVIAGLSHTPKSLSPRYFYDDRGSELFEQICDLPEYYPTRTEAWILQTYGAEVARLTGPCELVELGSGSSTKTRQLLEAYQALGHPLRYVPIDVSAGILQASALQLRQDYPQLQIQGLVGTYEQALAHLDPTPSPSRLLFFLGSSIGNFDAAACDRFIHQVVTALQPGEYFLLGLDLQKPKAILEAAYDDSQGVTAAFNVNVLSHLNWRYQGNFDPSKFEHWSFYNEAEAQVEMHLRCLQSHVVTLDNLGLTVEFAEGETIHTEISRKFNLSAMETQLQGHGLTPVRTWTDDQGWFGLILCQADGPT</sequence>
<dbReference type="Pfam" id="PF10017">
    <property type="entry name" value="Methyltransf_33"/>
    <property type="match status" value="1"/>
</dbReference>
<dbReference type="EMBL" id="AJTX02000002">
    <property type="protein sequence ID" value="KKJ01623.1"/>
    <property type="molecule type" value="Genomic_DNA"/>
</dbReference>
<dbReference type="SUPFAM" id="SSF53335">
    <property type="entry name" value="S-adenosyl-L-methionine-dependent methyltransferases"/>
    <property type="match status" value="1"/>
</dbReference>
<dbReference type="GO" id="GO:0008168">
    <property type="term" value="F:methyltransferase activity"/>
    <property type="evidence" value="ECO:0007669"/>
    <property type="project" value="UniProtKB-KW"/>
</dbReference>
<comment type="caution">
    <text evidence="4">The sequence shown here is derived from an EMBL/GenBank/DDBJ whole genome shotgun (WGS) entry which is preliminary data.</text>
</comment>
<dbReference type="InterPro" id="IPR017804">
    <property type="entry name" value="MeTrfase_EgtD-like"/>
</dbReference>
<dbReference type="STRING" id="317619.GCA_000332315_03365"/>
<evidence type="ECO:0000256" key="1">
    <source>
        <dbReference type="ARBA" id="ARBA00022603"/>
    </source>
</evidence>
<evidence type="ECO:0000256" key="2">
    <source>
        <dbReference type="ARBA" id="ARBA00022679"/>
    </source>
</evidence>
<organism evidence="4 5">
    <name type="scientific">Prochlorothrix hollandica PCC 9006 = CALU 1027</name>
    <dbReference type="NCBI Taxonomy" id="317619"/>
    <lineage>
        <taxon>Bacteria</taxon>
        <taxon>Bacillati</taxon>
        <taxon>Cyanobacteriota</taxon>
        <taxon>Cyanophyceae</taxon>
        <taxon>Prochlorotrichales</taxon>
        <taxon>Prochlorotrichaceae</taxon>
        <taxon>Prochlorothrix</taxon>
    </lineage>
</organism>
<dbReference type="GO" id="GO:0032259">
    <property type="term" value="P:methylation"/>
    <property type="evidence" value="ECO:0007669"/>
    <property type="project" value="UniProtKB-KW"/>
</dbReference>
<name>A0A0M2Q2Y4_PROHO</name>
<dbReference type="AlphaFoldDB" id="A0A0M2Q2Y4"/>
<dbReference type="InterPro" id="IPR029063">
    <property type="entry name" value="SAM-dependent_MTases_sf"/>
</dbReference>
<dbReference type="InterPro" id="IPR019257">
    <property type="entry name" value="MeTrfase_dom"/>
</dbReference>
<evidence type="ECO:0000313" key="5">
    <source>
        <dbReference type="Proteomes" id="UP000034681"/>
    </source>
</evidence>
<proteinExistence type="predicted"/>
<dbReference type="Gene3D" id="3.40.50.150">
    <property type="entry name" value="Vaccinia Virus protein VP39"/>
    <property type="match status" value="1"/>
</dbReference>
<dbReference type="PIRSF" id="PIRSF018005">
    <property type="entry name" value="UCP018005"/>
    <property type="match status" value="1"/>
</dbReference>
<accession>A0A0M2Q2Y4</accession>
<keyword evidence="1 4" id="KW-0489">Methyltransferase</keyword>
<dbReference type="InterPro" id="IPR035094">
    <property type="entry name" value="EgtD"/>
</dbReference>
<dbReference type="NCBIfam" id="TIGR03438">
    <property type="entry name" value="egtD_ergothio"/>
    <property type="match status" value="1"/>
</dbReference>
<reference evidence="4" key="1">
    <citation type="submission" date="2012-04" db="EMBL/GenBank/DDBJ databases">
        <authorList>
            <person name="Borisov I.G."/>
            <person name="Ivanikova N.V."/>
            <person name="Pinevich A.V."/>
        </authorList>
    </citation>
    <scope>NUCLEOTIDE SEQUENCE</scope>
    <source>
        <strain evidence="4">CALU 1027</strain>
    </source>
</reference>
<evidence type="ECO:0000313" key="4">
    <source>
        <dbReference type="EMBL" id="KKJ01623.1"/>
    </source>
</evidence>
<dbReference type="PANTHER" id="PTHR43397:SF1">
    <property type="entry name" value="ERGOTHIONEINE BIOSYNTHESIS PROTEIN 1"/>
    <property type="match status" value="1"/>
</dbReference>
<evidence type="ECO:0000259" key="3">
    <source>
        <dbReference type="Pfam" id="PF10017"/>
    </source>
</evidence>
<protein>
    <submittedName>
        <fullName evidence="4">Methyltransferase</fullName>
    </submittedName>
</protein>
<dbReference type="PANTHER" id="PTHR43397">
    <property type="entry name" value="ERGOTHIONEINE BIOSYNTHESIS PROTEIN 1"/>
    <property type="match status" value="1"/>
</dbReference>